<accession>A0ABN3V8B1</accession>
<dbReference type="Proteomes" id="UP001500979">
    <property type="component" value="Unassembled WGS sequence"/>
</dbReference>
<comment type="caution">
    <text evidence="2">The sequence shown here is derived from an EMBL/GenBank/DDBJ whole genome shotgun (WGS) entry which is preliminary data.</text>
</comment>
<name>A0ABN3V8B1_9PSEU</name>
<dbReference type="RefSeq" id="WP_344678863.1">
    <property type="nucleotide sequence ID" value="NZ_BAAAUX010000009.1"/>
</dbReference>
<organism evidence="2 3">
    <name type="scientific">Saccharopolyspora taberi</name>
    <dbReference type="NCBI Taxonomy" id="60895"/>
    <lineage>
        <taxon>Bacteria</taxon>
        <taxon>Bacillati</taxon>
        <taxon>Actinomycetota</taxon>
        <taxon>Actinomycetes</taxon>
        <taxon>Pseudonocardiales</taxon>
        <taxon>Pseudonocardiaceae</taxon>
        <taxon>Saccharopolyspora</taxon>
    </lineage>
</organism>
<evidence type="ECO:0000313" key="3">
    <source>
        <dbReference type="Proteomes" id="UP001500979"/>
    </source>
</evidence>
<protein>
    <submittedName>
        <fullName evidence="2">Uncharacterized protein</fullName>
    </submittedName>
</protein>
<keyword evidence="3" id="KW-1185">Reference proteome</keyword>
<proteinExistence type="predicted"/>
<reference evidence="2 3" key="1">
    <citation type="journal article" date="2019" name="Int. J. Syst. Evol. Microbiol.">
        <title>The Global Catalogue of Microorganisms (GCM) 10K type strain sequencing project: providing services to taxonomists for standard genome sequencing and annotation.</title>
        <authorList>
            <consortium name="The Broad Institute Genomics Platform"/>
            <consortium name="The Broad Institute Genome Sequencing Center for Infectious Disease"/>
            <person name="Wu L."/>
            <person name="Ma J."/>
        </authorList>
    </citation>
    <scope>NUCLEOTIDE SEQUENCE [LARGE SCALE GENOMIC DNA]</scope>
    <source>
        <strain evidence="2 3">JCM 9383</strain>
    </source>
</reference>
<feature type="region of interest" description="Disordered" evidence="1">
    <location>
        <begin position="123"/>
        <end position="143"/>
    </location>
</feature>
<sequence>MKTPPVVAAAQAGEAAARIVERRRTIGDPYLDEFIAAGHDPRELIRVALKRYRGLPDWVAQADVDDVLVLHVRQWWEWAVDDLAVLEHAERLLMNRREVGERLNLGSGQAIVDRIRARRRQRAALRGEPDPAELADVPPQQEDRTAAQQRWLDTHLDALDRARAAVLEHKDLGSDEAYESLLDVAAEPWSPATMTLMSYAAFDLRQTPAVAALSDDHPLHAALDEWTALAEQYRSVG</sequence>
<evidence type="ECO:0000256" key="1">
    <source>
        <dbReference type="SAM" id="MobiDB-lite"/>
    </source>
</evidence>
<dbReference type="EMBL" id="BAAAUX010000009">
    <property type="protein sequence ID" value="GAA2783084.1"/>
    <property type="molecule type" value="Genomic_DNA"/>
</dbReference>
<evidence type="ECO:0000313" key="2">
    <source>
        <dbReference type="EMBL" id="GAA2783084.1"/>
    </source>
</evidence>
<gene>
    <name evidence="2" type="ORF">GCM10010470_16320</name>
</gene>